<reference evidence="3" key="1">
    <citation type="submission" date="2020-02" db="EMBL/GenBank/DDBJ databases">
        <title>Genomic and physiological characterization of two novel Nitrospinaceae genera.</title>
        <authorList>
            <person name="Mueller A.J."/>
            <person name="Jung M.-Y."/>
            <person name="Strachan C.R."/>
            <person name="Herbold C.W."/>
            <person name="Kirkegaard R.H."/>
            <person name="Daims H."/>
        </authorList>
    </citation>
    <scope>NUCLEOTIDE SEQUENCE [LARGE SCALE GENOMIC DNA]</scope>
</reference>
<organism evidence="2 3">
    <name type="scientific">Candidatus Nitrohelix vancouverensis</name>
    <dbReference type="NCBI Taxonomy" id="2705534"/>
    <lineage>
        <taxon>Bacteria</taxon>
        <taxon>Pseudomonadati</taxon>
        <taxon>Nitrospinota/Tectimicrobiota group</taxon>
        <taxon>Nitrospinota</taxon>
        <taxon>Nitrospinia</taxon>
        <taxon>Nitrospinales</taxon>
        <taxon>Nitrospinaceae</taxon>
        <taxon>Candidatus Nitrohelix</taxon>
    </lineage>
</organism>
<evidence type="ECO:0000313" key="2">
    <source>
        <dbReference type="EMBL" id="QPJ66131.1"/>
    </source>
</evidence>
<sequence length="104" mass="12078">MPKIDIQSFFYDLIHCKDKVLSTFDKWDQVYEDDERGPLVAGMRECKEEDLINLLINIQRLASGYEEIQELITKAEQDEVDALVEETDADKDTGSDDEDDEWSD</sequence>
<feature type="region of interest" description="Disordered" evidence="1">
    <location>
        <begin position="81"/>
        <end position="104"/>
    </location>
</feature>
<evidence type="ECO:0000313" key="3">
    <source>
        <dbReference type="Proteomes" id="UP000594464"/>
    </source>
</evidence>
<dbReference type="Proteomes" id="UP000594464">
    <property type="component" value="Chromosome"/>
</dbReference>
<name>A0A7T0C3Z6_9BACT</name>
<protein>
    <submittedName>
        <fullName evidence="2">Uncharacterized protein</fullName>
    </submittedName>
</protein>
<dbReference type="AlphaFoldDB" id="A0A7T0C3Z6"/>
<evidence type="ECO:0000256" key="1">
    <source>
        <dbReference type="SAM" id="MobiDB-lite"/>
    </source>
</evidence>
<dbReference type="EMBL" id="CP048620">
    <property type="protein sequence ID" value="QPJ66131.1"/>
    <property type="molecule type" value="Genomic_DNA"/>
</dbReference>
<proteinExistence type="predicted"/>
<dbReference type="KEGG" id="nva:G3M78_12295"/>
<gene>
    <name evidence="2" type="ORF">G3M78_12295</name>
</gene>
<accession>A0A7T0C3Z6</accession>